<dbReference type="NCBIfam" id="TIGR02964">
    <property type="entry name" value="xanthine_xdhC"/>
    <property type="match status" value="1"/>
</dbReference>
<evidence type="ECO:0000313" key="4">
    <source>
        <dbReference type="Proteomes" id="UP000182719"/>
    </source>
</evidence>
<feature type="domain" description="XdhC Rossmann" evidence="2">
    <location>
        <begin position="104"/>
        <end position="245"/>
    </location>
</feature>
<dbReference type="InterPro" id="IPR052698">
    <property type="entry name" value="MoCofactor_Util/Proc"/>
</dbReference>
<proteinExistence type="predicted"/>
<dbReference type="EMBL" id="FOAP01000018">
    <property type="protein sequence ID" value="SEM53442.1"/>
    <property type="molecule type" value="Genomic_DNA"/>
</dbReference>
<feature type="domain" description="XdhC- CoxI" evidence="1">
    <location>
        <begin position="11"/>
        <end position="72"/>
    </location>
</feature>
<dbReference type="Pfam" id="PF02625">
    <property type="entry name" value="XdhC_CoxI"/>
    <property type="match status" value="1"/>
</dbReference>
<dbReference type="InterPro" id="IPR027051">
    <property type="entry name" value="XdhC_Rossmann_dom"/>
</dbReference>
<organism evidence="3 4">
    <name type="scientific">Stigmatella aurantiaca</name>
    <dbReference type="NCBI Taxonomy" id="41"/>
    <lineage>
        <taxon>Bacteria</taxon>
        <taxon>Pseudomonadati</taxon>
        <taxon>Myxococcota</taxon>
        <taxon>Myxococcia</taxon>
        <taxon>Myxococcales</taxon>
        <taxon>Cystobacterineae</taxon>
        <taxon>Archangiaceae</taxon>
        <taxon>Stigmatella</taxon>
    </lineage>
</organism>
<dbReference type="PANTHER" id="PTHR30388:SF6">
    <property type="entry name" value="XANTHINE DEHYDROGENASE SUBUNIT A-RELATED"/>
    <property type="match status" value="1"/>
</dbReference>
<dbReference type="AlphaFoldDB" id="A0A1H7Z4B1"/>
<dbReference type="SUPFAM" id="SSF51735">
    <property type="entry name" value="NAD(P)-binding Rossmann-fold domains"/>
    <property type="match status" value="1"/>
</dbReference>
<accession>A0A1H7Z4B1</accession>
<keyword evidence="4" id="KW-1185">Reference proteome</keyword>
<dbReference type="InterPro" id="IPR036291">
    <property type="entry name" value="NAD(P)-bd_dom_sf"/>
</dbReference>
<dbReference type="InterPro" id="IPR014308">
    <property type="entry name" value="Xanthine_DH_XdhC"/>
</dbReference>
<gene>
    <name evidence="3" type="ORF">SAMN05444354_11871</name>
</gene>
<evidence type="ECO:0000259" key="1">
    <source>
        <dbReference type="Pfam" id="PF02625"/>
    </source>
</evidence>
<protein>
    <submittedName>
        <fullName evidence="3">Molybdenum cofactor sulfurylase</fullName>
    </submittedName>
</protein>
<name>A0A1H7Z4B1_STIAU</name>
<dbReference type="InterPro" id="IPR003777">
    <property type="entry name" value="XdhC_CoxI"/>
</dbReference>
<dbReference type="RefSeq" id="WP_075009566.1">
    <property type="nucleotide sequence ID" value="NZ_FOAP01000018.1"/>
</dbReference>
<evidence type="ECO:0000313" key="3">
    <source>
        <dbReference type="EMBL" id="SEM53442.1"/>
    </source>
</evidence>
<dbReference type="Pfam" id="PF13478">
    <property type="entry name" value="XdhC_C"/>
    <property type="match status" value="1"/>
</dbReference>
<dbReference type="Proteomes" id="UP000182719">
    <property type="component" value="Unassembled WGS sequence"/>
</dbReference>
<dbReference type="PANTHER" id="PTHR30388">
    <property type="entry name" value="ALDEHYDE OXIDOREDUCTASE MOLYBDENUM COFACTOR ASSEMBLY PROTEIN"/>
    <property type="match status" value="1"/>
</dbReference>
<sequence length="256" mass="27492">MDLYAEMAALVARGEPFVLATVIESAGSTPQKPGSKMVVLADGSLRGTVGGGAIELQILEAARELLAAPRQTRLLETHLTHELGMCCGGRMTVFLEKHGAPPQLTVFGAGHVAKALAALALNVGFRVRVVDSRAEWATAERFPGCEVLREDPADHARALEGSARDYFCVTTHDHPLDQAVVEALLSKPAAYLGVIGSRRKAERFRMRLQAAGAAPEALDRIRSPMGLPIHALTPEEIAVSIVAELVQVRRGQEPRR</sequence>
<dbReference type="OrthoDB" id="9815497at2"/>
<dbReference type="Gene3D" id="3.40.50.720">
    <property type="entry name" value="NAD(P)-binding Rossmann-like Domain"/>
    <property type="match status" value="1"/>
</dbReference>
<evidence type="ECO:0000259" key="2">
    <source>
        <dbReference type="Pfam" id="PF13478"/>
    </source>
</evidence>
<reference evidence="4" key="1">
    <citation type="submission" date="2016-10" db="EMBL/GenBank/DDBJ databases">
        <authorList>
            <person name="Varghese N."/>
            <person name="Submissions S."/>
        </authorList>
    </citation>
    <scope>NUCLEOTIDE SEQUENCE [LARGE SCALE GENOMIC DNA]</scope>
    <source>
        <strain evidence="4">DSM 17044</strain>
    </source>
</reference>